<protein>
    <submittedName>
        <fullName evidence="1">DUF6011 domain-containing protein</fullName>
    </submittedName>
</protein>
<keyword evidence="2" id="KW-1185">Reference proteome</keyword>
<dbReference type="RefSeq" id="WP_323335076.1">
    <property type="nucleotide sequence ID" value="NZ_JAYFSI010000014.1"/>
</dbReference>
<reference evidence="1 2" key="1">
    <citation type="submission" date="2023-12" db="EMBL/GenBank/DDBJ databases">
        <title>Amycolatopsis sp. V23-08.</title>
        <authorList>
            <person name="Somphong A."/>
        </authorList>
    </citation>
    <scope>NUCLEOTIDE SEQUENCE [LARGE SCALE GENOMIC DNA]</scope>
    <source>
        <strain evidence="1 2">V23-08</strain>
    </source>
</reference>
<evidence type="ECO:0000313" key="2">
    <source>
        <dbReference type="Proteomes" id="UP001304298"/>
    </source>
</evidence>
<evidence type="ECO:0000313" key="1">
    <source>
        <dbReference type="EMBL" id="MEA5366082.1"/>
    </source>
</evidence>
<organism evidence="1 2">
    <name type="scientific">Amycolatopsis heterodermiae</name>
    <dbReference type="NCBI Taxonomy" id="3110235"/>
    <lineage>
        <taxon>Bacteria</taxon>
        <taxon>Bacillati</taxon>
        <taxon>Actinomycetota</taxon>
        <taxon>Actinomycetes</taxon>
        <taxon>Pseudonocardiales</taxon>
        <taxon>Pseudonocardiaceae</taxon>
        <taxon>Amycolatopsis</taxon>
    </lineage>
</organism>
<dbReference type="Proteomes" id="UP001304298">
    <property type="component" value="Unassembled WGS sequence"/>
</dbReference>
<proteinExistence type="predicted"/>
<sequence>MPTTTKCRRCHRALRSATSIARGYGRTCLRLHRQEQAARLVLAT</sequence>
<name>A0ABU5RII7_9PSEU</name>
<dbReference type="InterPro" id="IPR046053">
    <property type="entry name" value="DUF6011"/>
</dbReference>
<dbReference type="EMBL" id="JAYFSI010000014">
    <property type="protein sequence ID" value="MEA5366082.1"/>
    <property type="molecule type" value="Genomic_DNA"/>
</dbReference>
<dbReference type="Pfam" id="PF19474">
    <property type="entry name" value="DUF6011"/>
    <property type="match status" value="1"/>
</dbReference>
<comment type="caution">
    <text evidence="1">The sequence shown here is derived from an EMBL/GenBank/DDBJ whole genome shotgun (WGS) entry which is preliminary data.</text>
</comment>
<gene>
    <name evidence="1" type="ORF">VA596_41600</name>
</gene>
<accession>A0ABU5RII7</accession>